<dbReference type="EMBL" id="CAADRM010000127">
    <property type="protein sequence ID" value="VFU17093.1"/>
    <property type="molecule type" value="Genomic_DNA"/>
</dbReference>
<dbReference type="GO" id="GO:0016757">
    <property type="term" value="F:glycosyltransferase activity"/>
    <property type="evidence" value="ECO:0007669"/>
    <property type="project" value="InterPro"/>
</dbReference>
<proteinExistence type="predicted"/>
<feature type="domain" description="Glycosyl transferase family 1" evidence="1">
    <location>
        <begin position="99"/>
        <end position="226"/>
    </location>
</feature>
<dbReference type="PANTHER" id="PTHR45947:SF3">
    <property type="entry name" value="SULFOQUINOVOSYL TRANSFERASE SQD2"/>
    <property type="match status" value="1"/>
</dbReference>
<protein>
    <recommendedName>
        <fullName evidence="1">Glycosyl transferase family 1 domain-containing protein</fullName>
    </recommendedName>
</protein>
<evidence type="ECO:0000259" key="1">
    <source>
        <dbReference type="Pfam" id="PF00534"/>
    </source>
</evidence>
<dbReference type="Gene3D" id="3.40.50.2000">
    <property type="entry name" value="Glycogen Phosphorylase B"/>
    <property type="match status" value="2"/>
</dbReference>
<evidence type="ECO:0000313" key="2">
    <source>
        <dbReference type="EMBL" id="VFU17093.1"/>
    </source>
</evidence>
<dbReference type="SUPFAM" id="SSF53756">
    <property type="entry name" value="UDP-Glycosyltransferase/glycogen phosphorylase"/>
    <property type="match status" value="1"/>
</dbReference>
<dbReference type="InterPro" id="IPR001296">
    <property type="entry name" value="Glyco_trans_1"/>
</dbReference>
<accession>A0A485M4U2</accession>
<reference evidence="2" key="1">
    <citation type="submission" date="2019-03" db="EMBL/GenBank/DDBJ databases">
        <authorList>
            <person name="Hao L."/>
        </authorList>
    </citation>
    <scope>NUCLEOTIDE SEQUENCE</scope>
</reference>
<dbReference type="AlphaFoldDB" id="A0A485M4U2"/>
<name>A0A485M4U2_9ZZZZ</name>
<sequence>MAPKDERIFFLRHILKRHRIHYHTSWPYWDKGFFPFDNPGKITERQWKLFLERDIASIVCATHECKRTLQLTYHIKAPIYVVGHSINPDYFYPAETISDRKHVKYLYVGCFTENKGIHEIFKIIDNLPKETSEFTFVGKGDLESEIVSFCTTRPNCRHIRFVDSEKALGDIYRDHDILLLPTQQIEGFGMVIIEAMGCGVIPVTTDQVGPCEIITNNVNGYIYPKTSFPQNVCCLHDKIMNRKVDIHQTRLHCIRRSKDYHLDQVAKIWMQALSGSSN</sequence>
<dbReference type="InterPro" id="IPR050194">
    <property type="entry name" value="Glycosyltransferase_grp1"/>
</dbReference>
<dbReference type="PANTHER" id="PTHR45947">
    <property type="entry name" value="SULFOQUINOVOSYL TRANSFERASE SQD2"/>
    <property type="match status" value="1"/>
</dbReference>
<organism evidence="2">
    <name type="scientific">anaerobic digester metagenome</name>
    <dbReference type="NCBI Taxonomy" id="1263854"/>
    <lineage>
        <taxon>unclassified sequences</taxon>
        <taxon>metagenomes</taxon>
        <taxon>ecological metagenomes</taxon>
    </lineage>
</organism>
<gene>
    <name evidence="2" type="ORF">SCFA_610012</name>
</gene>
<dbReference type="Pfam" id="PF00534">
    <property type="entry name" value="Glycos_transf_1"/>
    <property type="match status" value="1"/>
</dbReference>